<dbReference type="Proteomes" id="UP000054248">
    <property type="component" value="Unassembled WGS sequence"/>
</dbReference>
<reference evidence="1 2" key="1">
    <citation type="submission" date="2014-04" db="EMBL/GenBank/DDBJ databases">
        <authorList>
            <consortium name="DOE Joint Genome Institute"/>
            <person name="Kuo A."/>
            <person name="Girlanda M."/>
            <person name="Perotto S."/>
            <person name="Kohler A."/>
            <person name="Nagy L.G."/>
            <person name="Floudas D."/>
            <person name="Copeland A."/>
            <person name="Barry K.W."/>
            <person name="Cichocki N."/>
            <person name="Veneault-Fourrey C."/>
            <person name="LaButti K."/>
            <person name="Lindquist E.A."/>
            <person name="Lipzen A."/>
            <person name="Lundell T."/>
            <person name="Morin E."/>
            <person name="Murat C."/>
            <person name="Sun H."/>
            <person name="Tunlid A."/>
            <person name="Henrissat B."/>
            <person name="Grigoriev I.V."/>
            <person name="Hibbett D.S."/>
            <person name="Martin F."/>
            <person name="Nordberg H.P."/>
            <person name="Cantor M.N."/>
            <person name="Hua S.X."/>
        </authorList>
    </citation>
    <scope>NUCLEOTIDE SEQUENCE [LARGE SCALE GENOMIC DNA]</scope>
    <source>
        <strain evidence="1 2">MUT 4182</strain>
    </source>
</reference>
<keyword evidence="2" id="KW-1185">Reference proteome</keyword>
<sequence>MKLYDSSRVGSALKARSSPLPILVPAVLVYGPNGHSGNTLGFLSQGYNEEDQCYFTTDCTQATRSG</sequence>
<dbReference type="EMBL" id="KN823105">
    <property type="protein sequence ID" value="KIO22610.1"/>
    <property type="molecule type" value="Genomic_DNA"/>
</dbReference>
<name>A0A0C3Q2E5_9AGAM</name>
<dbReference type="AlphaFoldDB" id="A0A0C3Q2E5"/>
<evidence type="ECO:0000313" key="2">
    <source>
        <dbReference type="Proteomes" id="UP000054248"/>
    </source>
</evidence>
<accession>A0A0C3Q2E5</accession>
<reference evidence="2" key="2">
    <citation type="submission" date="2015-01" db="EMBL/GenBank/DDBJ databases">
        <title>Evolutionary Origins and Diversification of the Mycorrhizal Mutualists.</title>
        <authorList>
            <consortium name="DOE Joint Genome Institute"/>
            <consortium name="Mycorrhizal Genomics Consortium"/>
            <person name="Kohler A."/>
            <person name="Kuo A."/>
            <person name="Nagy L.G."/>
            <person name="Floudas D."/>
            <person name="Copeland A."/>
            <person name="Barry K.W."/>
            <person name="Cichocki N."/>
            <person name="Veneault-Fourrey C."/>
            <person name="LaButti K."/>
            <person name="Lindquist E.A."/>
            <person name="Lipzen A."/>
            <person name="Lundell T."/>
            <person name="Morin E."/>
            <person name="Murat C."/>
            <person name="Riley R."/>
            <person name="Ohm R."/>
            <person name="Sun H."/>
            <person name="Tunlid A."/>
            <person name="Henrissat B."/>
            <person name="Grigoriev I.V."/>
            <person name="Hibbett D.S."/>
            <person name="Martin F."/>
        </authorList>
    </citation>
    <scope>NUCLEOTIDE SEQUENCE [LARGE SCALE GENOMIC DNA]</scope>
    <source>
        <strain evidence="2">MUT 4182</strain>
    </source>
</reference>
<dbReference type="HOGENOM" id="CLU_2833039_0_0_1"/>
<evidence type="ECO:0000313" key="1">
    <source>
        <dbReference type="EMBL" id="KIO22610.1"/>
    </source>
</evidence>
<gene>
    <name evidence="1" type="ORF">M407DRAFT_27867</name>
</gene>
<proteinExistence type="predicted"/>
<dbReference type="OrthoDB" id="3299934at2759"/>
<protein>
    <submittedName>
        <fullName evidence="1">Uncharacterized protein</fullName>
    </submittedName>
</protein>
<organism evidence="1 2">
    <name type="scientific">Tulasnella calospora MUT 4182</name>
    <dbReference type="NCBI Taxonomy" id="1051891"/>
    <lineage>
        <taxon>Eukaryota</taxon>
        <taxon>Fungi</taxon>
        <taxon>Dikarya</taxon>
        <taxon>Basidiomycota</taxon>
        <taxon>Agaricomycotina</taxon>
        <taxon>Agaricomycetes</taxon>
        <taxon>Cantharellales</taxon>
        <taxon>Tulasnellaceae</taxon>
        <taxon>Tulasnella</taxon>
    </lineage>
</organism>